<reference evidence="2 3" key="1">
    <citation type="submission" date="2019-02" db="EMBL/GenBank/DDBJ databases">
        <authorList>
            <person name="Li S.-H."/>
        </authorList>
    </citation>
    <scope>NUCLEOTIDE SEQUENCE [LARGE SCALE GENOMIC DNA]</scope>
    <source>
        <strain evidence="2 3">IMCC14385</strain>
    </source>
</reference>
<accession>A0A5P9NRU8</accession>
<feature type="chain" id="PRO_5024949747" evidence="1">
    <location>
        <begin position="26"/>
        <end position="303"/>
    </location>
</feature>
<organism evidence="2 3">
    <name type="scientific">Halioglobus maricola</name>
    <dbReference type="NCBI Taxonomy" id="2601894"/>
    <lineage>
        <taxon>Bacteria</taxon>
        <taxon>Pseudomonadati</taxon>
        <taxon>Pseudomonadota</taxon>
        <taxon>Gammaproteobacteria</taxon>
        <taxon>Cellvibrionales</taxon>
        <taxon>Halieaceae</taxon>
        <taxon>Halioglobus</taxon>
    </lineage>
</organism>
<sequence>MKKTGYTRFALALLGFMTLAAPVSAEIDMTSREGVIAVNRKIQCSMIDNVETTYVWHGQGFSRRTGERDKLLFKLLGMNVRQCVTVKNDKGEEGYRLVSREIMLYLDPKSGELMDSWENPWTGETLDVIHVANDPVNQRPSFGYGRDGKVAKLPIRKVGDYWQMNAEIPLFYHNVLGGDYQKYVGGTYHATEIFDFYGMYDELVSDDNTHVNPGVAWVRISSWLPWMEMNGREGGLYFNAQGAKLESWNDLPKLMKDQIAKNYPEYTNAPAGDDKRPNETSWTYFKKIFDERNEGKSAPKGGH</sequence>
<evidence type="ECO:0000313" key="2">
    <source>
        <dbReference type="EMBL" id="QFU77808.1"/>
    </source>
</evidence>
<dbReference type="KEGG" id="halc:EY643_07665"/>
<feature type="signal peptide" evidence="1">
    <location>
        <begin position="1"/>
        <end position="25"/>
    </location>
</feature>
<proteinExistence type="predicted"/>
<evidence type="ECO:0000256" key="1">
    <source>
        <dbReference type="SAM" id="SignalP"/>
    </source>
</evidence>
<dbReference type="AlphaFoldDB" id="A0A5P9NRU8"/>
<name>A0A5P9NRU8_9GAMM</name>
<dbReference type="OrthoDB" id="1490196at2"/>
<keyword evidence="1" id="KW-0732">Signal</keyword>
<dbReference type="Proteomes" id="UP000326287">
    <property type="component" value="Chromosome"/>
</dbReference>
<keyword evidence="3" id="KW-1185">Reference proteome</keyword>
<dbReference type="InterPro" id="IPR014990">
    <property type="entry name" value="DUF1838"/>
</dbReference>
<dbReference type="EMBL" id="CP036422">
    <property type="protein sequence ID" value="QFU77808.1"/>
    <property type="molecule type" value="Genomic_DNA"/>
</dbReference>
<gene>
    <name evidence="2" type="ORF">EY643_07665</name>
</gene>
<protein>
    <submittedName>
        <fullName evidence="2">DUF1838 domain-containing protein</fullName>
    </submittedName>
</protein>
<evidence type="ECO:0000313" key="3">
    <source>
        <dbReference type="Proteomes" id="UP000326287"/>
    </source>
</evidence>
<dbReference type="Pfam" id="PF08894">
    <property type="entry name" value="DUF1838"/>
    <property type="match status" value="1"/>
</dbReference>